<comment type="subcellular location">
    <subcellularLocation>
        <location evidence="1">Cytoplasm</location>
        <location evidence="1">Cytosol</location>
    </subcellularLocation>
</comment>
<dbReference type="InterPro" id="IPR051855">
    <property type="entry name" value="eIF2B_beta_subunit"/>
</dbReference>
<dbReference type="GO" id="GO:0005851">
    <property type="term" value="C:eukaryotic translation initiation factor 2B complex"/>
    <property type="evidence" value="ECO:0007669"/>
    <property type="project" value="TreeGrafter"/>
</dbReference>
<keyword evidence="4" id="KW-0396">Initiation factor</keyword>
<organism evidence="10 11">
    <name type="scientific">Euplotes crassus</name>
    <dbReference type="NCBI Taxonomy" id="5936"/>
    <lineage>
        <taxon>Eukaryota</taxon>
        <taxon>Sar</taxon>
        <taxon>Alveolata</taxon>
        <taxon>Ciliophora</taxon>
        <taxon>Intramacronucleata</taxon>
        <taxon>Spirotrichea</taxon>
        <taxon>Hypotrichia</taxon>
        <taxon>Euplotida</taxon>
        <taxon>Euplotidae</taxon>
        <taxon>Moneuplotes</taxon>
    </lineage>
</organism>
<evidence type="ECO:0000256" key="5">
    <source>
        <dbReference type="ARBA" id="ARBA00022917"/>
    </source>
</evidence>
<dbReference type="Proteomes" id="UP001295684">
    <property type="component" value="Unassembled WGS sequence"/>
</dbReference>
<dbReference type="EMBL" id="CAMPGE010013504">
    <property type="protein sequence ID" value="CAI2372234.1"/>
    <property type="molecule type" value="Genomic_DNA"/>
</dbReference>
<keyword evidence="5" id="KW-0648">Protein biosynthesis</keyword>
<evidence type="ECO:0000256" key="8">
    <source>
        <dbReference type="ARBA" id="ARBA00046432"/>
    </source>
</evidence>
<comment type="similarity">
    <text evidence="2 9">Belongs to the eIF-2B alpha/beta/delta subunits family.</text>
</comment>
<keyword evidence="3" id="KW-0963">Cytoplasm</keyword>
<evidence type="ECO:0000256" key="1">
    <source>
        <dbReference type="ARBA" id="ARBA00004514"/>
    </source>
</evidence>
<dbReference type="PANTHER" id="PTHR45859:SF1">
    <property type="entry name" value="TRANSLATION INITIATION FACTOR EIF-2B SUBUNIT BETA"/>
    <property type="match status" value="1"/>
</dbReference>
<reference evidence="10" key="1">
    <citation type="submission" date="2023-07" db="EMBL/GenBank/DDBJ databases">
        <authorList>
            <consortium name="AG Swart"/>
            <person name="Singh M."/>
            <person name="Singh A."/>
            <person name="Seah K."/>
            <person name="Emmerich C."/>
        </authorList>
    </citation>
    <scope>NUCLEOTIDE SEQUENCE</scope>
    <source>
        <strain evidence="10">DP1</strain>
    </source>
</reference>
<evidence type="ECO:0000256" key="3">
    <source>
        <dbReference type="ARBA" id="ARBA00022490"/>
    </source>
</evidence>
<comment type="caution">
    <text evidence="10">The sequence shown here is derived from an EMBL/GenBank/DDBJ whole genome shotgun (WGS) entry which is preliminary data.</text>
</comment>
<name>A0AAD1XDH0_EUPCR</name>
<evidence type="ECO:0000313" key="11">
    <source>
        <dbReference type="Proteomes" id="UP001295684"/>
    </source>
</evidence>
<dbReference type="GO" id="GO:0005829">
    <property type="term" value="C:cytosol"/>
    <property type="evidence" value="ECO:0007669"/>
    <property type="project" value="UniProtKB-SubCell"/>
</dbReference>
<dbReference type="SUPFAM" id="SSF100950">
    <property type="entry name" value="NagB/RpiA/CoA transferase-like"/>
    <property type="match status" value="1"/>
</dbReference>
<evidence type="ECO:0000256" key="4">
    <source>
        <dbReference type="ARBA" id="ARBA00022540"/>
    </source>
</evidence>
<dbReference type="GO" id="GO:0003743">
    <property type="term" value="F:translation initiation factor activity"/>
    <property type="evidence" value="ECO:0007669"/>
    <property type="project" value="UniProtKB-KW"/>
</dbReference>
<dbReference type="InterPro" id="IPR042529">
    <property type="entry name" value="IF_2B-like_C"/>
</dbReference>
<dbReference type="Gene3D" id="3.40.50.10470">
    <property type="entry name" value="Translation initiation factor eif-2b, domain 2"/>
    <property type="match status" value="1"/>
</dbReference>
<gene>
    <name evidence="10" type="ORF">ECRASSUSDP1_LOCUS13562</name>
</gene>
<evidence type="ECO:0000256" key="6">
    <source>
        <dbReference type="ARBA" id="ARBA00044122"/>
    </source>
</evidence>
<dbReference type="Pfam" id="PF01008">
    <property type="entry name" value="IF-2B"/>
    <property type="match status" value="1"/>
</dbReference>
<evidence type="ECO:0000313" key="10">
    <source>
        <dbReference type="EMBL" id="CAI2372234.1"/>
    </source>
</evidence>
<accession>A0AAD1XDH0</accession>
<keyword evidence="11" id="KW-1185">Reference proteome</keyword>
<evidence type="ECO:0000256" key="2">
    <source>
        <dbReference type="ARBA" id="ARBA00007251"/>
    </source>
</evidence>
<dbReference type="GO" id="GO:0005085">
    <property type="term" value="F:guanyl-nucleotide exchange factor activity"/>
    <property type="evidence" value="ECO:0007669"/>
    <property type="project" value="TreeGrafter"/>
</dbReference>
<dbReference type="InterPro" id="IPR000649">
    <property type="entry name" value="IF-2B-related"/>
</dbReference>
<proteinExistence type="inferred from homology"/>
<dbReference type="InterPro" id="IPR037171">
    <property type="entry name" value="NagB/RpiA_transferase-like"/>
</dbReference>
<evidence type="ECO:0000256" key="9">
    <source>
        <dbReference type="RuleBase" id="RU003814"/>
    </source>
</evidence>
<comment type="subunit">
    <text evidence="8">Component of the translation initiation factor 2B (eIF2B) complex which is a heterodecamer of two sets of five different subunits: alpha, beta, gamma, delta and epsilon. Subunits alpha, beta and delta comprise a regulatory subcomplex and subunits epsilon and gamma comprise a catalytic subcomplex. Within the complex, the hexameric regulatory complex resides at the center, with the two heterodimeric catalytic subcomplexes bound on opposite sides.</text>
</comment>
<dbReference type="PANTHER" id="PTHR45859">
    <property type="entry name" value="TRANSLATION INITIATION FACTOR EIF-2B SUBUNIT BETA"/>
    <property type="match status" value="1"/>
</dbReference>
<sequence>MATARKGGMDLLSELTSNIKRDRAGGSKATAQKITKIFADVIASDMWLNATELMKLIKQMGAKLIAADPMAFYIGNIVKRIAHIIRMQSNNCNVPLYEEKPKENEENLDNPLMEMDSLNFLIGEENKLDEIPLVKTASSMNDTRAKDPAYRDFKSNLEESLLEIQTDIEEAYGAISFHCREQFQDNDTVLTIGYSSTVLELFKDAKEKSDFTVVVAENSPENSGKTMQKRLSSLGIKTILLADTSIFSYMSKINKVIISTRAIMADGGLITDAGVELAVLAADYHTVPVIVVSALYKLTPLYPFDNTTYNKIVSPKTVLNSKECKFGEKVDVIVAKYDYIEPEYISLYITNVGCHTPHYIYREFAEYYSKEELHKV</sequence>
<protein>
    <recommendedName>
        <fullName evidence="6">Translation initiation factor eIF2B subunit beta</fullName>
    </recommendedName>
    <alternativeName>
        <fullName evidence="7">eIF2B GDP-GTP exchange factor subunit beta</fullName>
    </alternativeName>
</protein>
<dbReference type="AlphaFoldDB" id="A0AAD1XDH0"/>
<evidence type="ECO:0000256" key="7">
    <source>
        <dbReference type="ARBA" id="ARBA00044228"/>
    </source>
</evidence>